<gene>
    <name evidence="3" type="ORF">RFI_02274</name>
</gene>
<evidence type="ECO:0000313" key="3">
    <source>
        <dbReference type="EMBL" id="ETO34815.1"/>
    </source>
</evidence>
<dbReference type="AlphaFoldDB" id="X6P8D9"/>
<evidence type="ECO:0000313" key="4">
    <source>
        <dbReference type="Proteomes" id="UP000023152"/>
    </source>
</evidence>
<accession>X6P8D9</accession>
<comment type="caution">
    <text evidence="3">The sequence shown here is derived from an EMBL/GenBank/DDBJ whole genome shotgun (WGS) entry which is preliminary data.</text>
</comment>
<name>X6P8D9_RETFI</name>
<evidence type="ECO:0000256" key="2">
    <source>
        <dbReference type="SAM" id="Phobius"/>
    </source>
</evidence>
<feature type="transmembrane region" description="Helical" evidence="2">
    <location>
        <begin position="119"/>
        <end position="146"/>
    </location>
</feature>
<sequence length="184" mass="21692">MKSKLKIFDLSIFFIVYFFSMISQHLLPYHYLFQRFFMKQYKDHHTFTNKVKKTSKPIKSSIKKKHLQRKHAKKKKQAKTKKKVKPKKNEQTILSVPIYNKPQNVNTDNSCKYSSLTEIAYLLCASKCIFSMVICIIVSQLTCLMITKKHIHAKLETVTIVSNNVFTIFWKLENFYKGTNGNKI</sequence>
<organism evidence="3 4">
    <name type="scientific">Reticulomyxa filosa</name>
    <dbReference type="NCBI Taxonomy" id="46433"/>
    <lineage>
        <taxon>Eukaryota</taxon>
        <taxon>Sar</taxon>
        <taxon>Rhizaria</taxon>
        <taxon>Retaria</taxon>
        <taxon>Foraminifera</taxon>
        <taxon>Monothalamids</taxon>
        <taxon>Reticulomyxidae</taxon>
        <taxon>Reticulomyxa</taxon>
    </lineage>
</organism>
<protein>
    <submittedName>
        <fullName evidence="3">Uncharacterized protein</fullName>
    </submittedName>
</protein>
<feature type="transmembrane region" description="Helical" evidence="2">
    <location>
        <begin position="7"/>
        <end position="27"/>
    </location>
</feature>
<keyword evidence="4" id="KW-1185">Reference proteome</keyword>
<keyword evidence="2" id="KW-0472">Membrane</keyword>
<keyword evidence="2" id="KW-0812">Transmembrane</keyword>
<feature type="compositionally biased region" description="Basic residues" evidence="1">
    <location>
        <begin position="56"/>
        <end position="86"/>
    </location>
</feature>
<reference evidence="3 4" key="1">
    <citation type="journal article" date="2013" name="Curr. Biol.">
        <title>The Genome of the Foraminiferan Reticulomyxa filosa.</title>
        <authorList>
            <person name="Glockner G."/>
            <person name="Hulsmann N."/>
            <person name="Schleicher M."/>
            <person name="Noegel A.A."/>
            <person name="Eichinger L."/>
            <person name="Gallinger C."/>
            <person name="Pawlowski J."/>
            <person name="Sierra R."/>
            <person name="Euteneuer U."/>
            <person name="Pillet L."/>
            <person name="Moustafa A."/>
            <person name="Platzer M."/>
            <person name="Groth M."/>
            <person name="Szafranski K."/>
            <person name="Schliwa M."/>
        </authorList>
    </citation>
    <scope>NUCLEOTIDE SEQUENCE [LARGE SCALE GENOMIC DNA]</scope>
</reference>
<feature type="region of interest" description="Disordered" evidence="1">
    <location>
        <begin position="56"/>
        <end position="89"/>
    </location>
</feature>
<proteinExistence type="predicted"/>
<keyword evidence="2" id="KW-1133">Transmembrane helix</keyword>
<dbReference type="EMBL" id="ASPP01002262">
    <property type="protein sequence ID" value="ETO34815.1"/>
    <property type="molecule type" value="Genomic_DNA"/>
</dbReference>
<dbReference type="Proteomes" id="UP000023152">
    <property type="component" value="Unassembled WGS sequence"/>
</dbReference>
<evidence type="ECO:0000256" key="1">
    <source>
        <dbReference type="SAM" id="MobiDB-lite"/>
    </source>
</evidence>